<dbReference type="Pfam" id="PF21750">
    <property type="entry name" value="DACNH"/>
    <property type="match status" value="1"/>
</dbReference>
<dbReference type="InterPro" id="IPR036888">
    <property type="entry name" value="DNA_integrity_DisA_N_sf"/>
</dbReference>
<feature type="domain" description="DAC" evidence="1">
    <location>
        <begin position="362"/>
        <end position="509"/>
    </location>
</feature>
<dbReference type="SUPFAM" id="SSF143597">
    <property type="entry name" value="YojJ-like"/>
    <property type="match status" value="1"/>
</dbReference>
<dbReference type="Pfam" id="PF21752">
    <property type="entry name" value="DACNG"/>
    <property type="match status" value="1"/>
</dbReference>
<dbReference type="EMBL" id="AFPU01000001">
    <property type="protein sequence ID" value="EGP93269.1"/>
    <property type="molecule type" value="Genomic_DNA"/>
</dbReference>
<proteinExistence type="predicted"/>
<organism evidence="2 3">
    <name type="scientific">Nitrosarchaeum koreense MY1</name>
    <dbReference type="NCBI Taxonomy" id="1001994"/>
    <lineage>
        <taxon>Archaea</taxon>
        <taxon>Nitrososphaerota</taxon>
        <taxon>Nitrososphaeria</taxon>
        <taxon>Nitrosopumilales</taxon>
        <taxon>Nitrosopumilaceae</taxon>
        <taxon>Nitrosarchaeum</taxon>
    </lineage>
</organism>
<keyword evidence="3" id="KW-1185">Reference proteome</keyword>
<dbReference type="PROSITE" id="PS51794">
    <property type="entry name" value="DAC"/>
    <property type="match status" value="1"/>
</dbReference>
<reference evidence="2 3" key="1">
    <citation type="journal article" date="2011" name="J. Bacteriol.">
        <title>Genome Sequence of an Ammonia-Oxidizing Soil Archaeon, "Candidatus Nitrosoarchaeum koreensis" MY1.</title>
        <authorList>
            <person name="Kim B.K."/>
            <person name="Jung M.Y."/>
            <person name="Yu D.S."/>
            <person name="Park S.J."/>
            <person name="Oh T.K."/>
            <person name="Rhee S.K."/>
            <person name="Kim J.F."/>
        </authorList>
    </citation>
    <scope>NUCLEOTIDE SEQUENCE [LARGE SCALE GENOMIC DNA]</scope>
    <source>
        <strain evidence="2 3">MY1</strain>
    </source>
</reference>
<dbReference type="Proteomes" id="UP000004440">
    <property type="component" value="Unassembled WGS sequence"/>
</dbReference>
<dbReference type="Gene3D" id="3.40.1700.10">
    <property type="entry name" value="DNA integrity scanning protein, DisA, N-terminal domain"/>
    <property type="match status" value="1"/>
</dbReference>
<dbReference type="PATRIC" id="fig|1001994.6.peg.485"/>
<dbReference type="InterPro" id="IPR003390">
    <property type="entry name" value="DNA_integrity_scan_DisA_N"/>
</dbReference>
<dbReference type="InterPro" id="IPR048554">
    <property type="entry name" value="DACNG"/>
</dbReference>
<evidence type="ECO:0000313" key="2">
    <source>
        <dbReference type="EMBL" id="EGP93269.1"/>
    </source>
</evidence>
<accession>F9CVG7</accession>
<name>F9CVG7_9ARCH</name>
<dbReference type="Pfam" id="PF02457">
    <property type="entry name" value="DAC"/>
    <property type="match status" value="1"/>
</dbReference>
<evidence type="ECO:0000313" key="3">
    <source>
        <dbReference type="Proteomes" id="UP000004440"/>
    </source>
</evidence>
<protein>
    <submittedName>
        <fullName evidence="2">Tetratricopeptide TPR 2 repeat protein</fullName>
    </submittedName>
</protein>
<sequence>MYRGVPLTYFMWAHQHSTRDSIQNYAEELFQEISPKLKPQVFLIGILREKKEGAEYVQFPICIQPEECGINLELFNDVDSVANSIWEKDGRRNMLYGMPYIHENHHAKVKRDSIRSAVQQLVDKNFEGKKVMSFVSQSVHLEGYEIFVVLQFDEDDYNSFYGLEGTSKFSRISLLDSLIWVFLGESLDTMYRPRAATAPQNILTDEKEVMRIAASDFVSSIIFTVCESRGSWNFLNTCNYVSSLKYEGDASNGKLIVCKEEEHPNLEVVLKLASPVQLTEYRKIRKLLEIASRDLSLYSDGLQILGLGKIKGKYDEKNKNLLTINFSGAQKWELIHGSHTMLSVENTNPKIPKLKINKDIFNDLLERTFQEISSEDIERLWSIVDIATTQKHGTLLIISSEAEKEAIRLKNQSTMVNPTLLNESLIRNVTSIDGATLLDSKGICHSIGAILDGMSTNKGTSERGARYNSAIRYVENNKKKCIAVIISEDGMVDLYPDLLSRIKKNDIEEYLNRLRIQFEKDVLDSEEYHDIMRWFDVHKFYLSQEQCDEINKIKAICNNKEKSDPYRIFIMWNDLKPNPDMDDSYFIDE</sequence>
<comment type="caution">
    <text evidence="2">The sequence shown here is derived from an EMBL/GenBank/DDBJ whole genome shotgun (WGS) entry which is preliminary data.</text>
</comment>
<gene>
    <name evidence="2" type="ORF">MY1_0502</name>
</gene>
<dbReference type="InterPro" id="IPR048555">
    <property type="entry name" value="DACNH"/>
</dbReference>
<dbReference type="STRING" id="1001994.MY1_0502"/>
<dbReference type="AlphaFoldDB" id="F9CVG7"/>
<evidence type="ECO:0000259" key="1">
    <source>
        <dbReference type="PROSITE" id="PS51794"/>
    </source>
</evidence>